<gene>
    <name evidence="2" type="ORF">S03H2_45061</name>
</gene>
<accession>X1HF48</accession>
<feature type="coiled-coil region" evidence="1">
    <location>
        <begin position="24"/>
        <end position="51"/>
    </location>
</feature>
<dbReference type="EMBL" id="BARU01028211">
    <property type="protein sequence ID" value="GAH68012.1"/>
    <property type="molecule type" value="Genomic_DNA"/>
</dbReference>
<sequence>KKRLVKPLIDLEHGKLPDPVAEAVNILVKRIGELEDRTKELEARLARERITPGETSEIGDEE</sequence>
<reference evidence="2" key="1">
    <citation type="journal article" date="2014" name="Front. Microbiol.">
        <title>High frequency of phylogenetically diverse reductive dehalogenase-homologous genes in deep subseafloor sedimentary metagenomes.</title>
        <authorList>
            <person name="Kawai M."/>
            <person name="Futagami T."/>
            <person name="Toyoda A."/>
            <person name="Takaki Y."/>
            <person name="Nishi S."/>
            <person name="Hori S."/>
            <person name="Arai W."/>
            <person name="Tsubouchi T."/>
            <person name="Morono Y."/>
            <person name="Uchiyama I."/>
            <person name="Ito T."/>
            <person name="Fujiyama A."/>
            <person name="Inagaki F."/>
            <person name="Takami H."/>
        </authorList>
    </citation>
    <scope>NUCLEOTIDE SEQUENCE</scope>
    <source>
        <strain evidence="2">Expedition CK06-06</strain>
    </source>
</reference>
<name>X1HF48_9ZZZZ</name>
<evidence type="ECO:0000313" key="2">
    <source>
        <dbReference type="EMBL" id="GAH68012.1"/>
    </source>
</evidence>
<organism evidence="2">
    <name type="scientific">marine sediment metagenome</name>
    <dbReference type="NCBI Taxonomy" id="412755"/>
    <lineage>
        <taxon>unclassified sequences</taxon>
        <taxon>metagenomes</taxon>
        <taxon>ecological metagenomes</taxon>
    </lineage>
</organism>
<dbReference type="AlphaFoldDB" id="X1HF48"/>
<comment type="caution">
    <text evidence="2">The sequence shown here is derived from an EMBL/GenBank/DDBJ whole genome shotgun (WGS) entry which is preliminary data.</text>
</comment>
<evidence type="ECO:0000256" key="1">
    <source>
        <dbReference type="SAM" id="Coils"/>
    </source>
</evidence>
<feature type="non-terminal residue" evidence="2">
    <location>
        <position position="1"/>
    </location>
</feature>
<proteinExistence type="predicted"/>
<keyword evidence="1" id="KW-0175">Coiled coil</keyword>
<protein>
    <recommendedName>
        <fullName evidence="3">Serine O-acetyltransferase</fullName>
    </recommendedName>
</protein>
<evidence type="ECO:0008006" key="3">
    <source>
        <dbReference type="Google" id="ProtNLM"/>
    </source>
</evidence>